<keyword evidence="4" id="KW-1185">Reference proteome</keyword>
<reference evidence="4" key="1">
    <citation type="submission" date="2020-12" db="EMBL/GenBank/DDBJ databases">
        <title>Hymenobacter sp.</title>
        <authorList>
            <person name="Kim M.K."/>
        </authorList>
    </citation>
    <scope>NUCLEOTIDE SEQUENCE [LARGE SCALE GENOMIC DNA]</scope>
    <source>
        <strain evidence="4">BT553</strain>
    </source>
</reference>
<dbReference type="PANTHER" id="PTHR33840:SF1">
    <property type="entry name" value="TLE1 PHOSPHOLIPASE DOMAIN-CONTAINING PROTEIN"/>
    <property type="match status" value="1"/>
</dbReference>
<dbReference type="EMBL" id="JAELXS010000003">
    <property type="protein sequence ID" value="MBJ6121307.1"/>
    <property type="molecule type" value="Genomic_DNA"/>
</dbReference>
<proteinExistence type="predicted"/>
<dbReference type="PANTHER" id="PTHR33840">
    <property type="match status" value="1"/>
</dbReference>
<name>A0ABS0XMS2_9SPHN</name>
<sequence length="483" mass="54323">MAKNVLIFSDGTGQIGGLRPDQRLSNIYKLYRAMRPGPDSPMGWDEQYAFYDPGLGAGEVGGLTFRRLHNMLAAAVGTGIDENVIDCYAAIIANYRPGDRICLFGFSRGAYTVRALANVLNLCGVPTRTADGTPVPRYGAALRRIASVAVKDVYNHGAGAKRAQYERQRETKAERFRTTYGSEGIGIDGEKQANVQPYFIGVFDTVAALGSRTATLIATLGFVVMIGLTLAIGSIAPWWLTSLAALVPAAALLWLLRIWADQFKYFFADPNRRVRWWNPFDWIAAIRVGHLAWWSGKHYDRYVDREVRYLRHALSLDEERTRFPFVPWARPQDLRLNEAEGRTDWLRPRWFAGNHSDIGGSYPEDESRLSDIALRWMVDEFTTAMAGSVKIRADLLVTSPDATGLQHDEVQRMLDSQPRWLRRVTGDRLTWRRTVRKVDPAAPLHPSVLERFAAGPVPQMGEMKPYRPASLRDHKTVASYYTG</sequence>
<feature type="domain" description="T6SS Phospholipase effector Tle1-like catalytic" evidence="2">
    <location>
        <begin position="262"/>
        <end position="380"/>
    </location>
</feature>
<dbReference type="Pfam" id="PF09994">
    <property type="entry name" value="T6SS_Tle1-like_cat"/>
    <property type="match status" value="2"/>
</dbReference>
<accession>A0ABS0XMS2</accession>
<dbReference type="InterPro" id="IPR018712">
    <property type="entry name" value="Tle1-like_cat"/>
</dbReference>
<evidence type="ECO:0000313" key="4">
    <source>
        <dbReference type="Proteomes" id="UP000640426"/>
    </source>
</evidence>
<comment type="caution">
    <text evidence="3">The sequence shown here is derived from an EMBL/GenBank/DDBJ whole genome shotgun (WGS) entry which is preliminary data.</text>
</comment>
<keyword evidence="1" id="KW-0472">Membrane</keyword>
<keyword evidence="1" id="KW-0812">Transmembrane</keyword>
<keyword evidence="1" id="KW-1133">Transmembrane helix</keyword>
<feature type="domain" description="T6SS Phospholipase effector Tle1-like catalytic" evidence="2">
    <location>
        <begin position="3"/>
        <end position="214"/>
    </location>
</feature>
<protein>
    <submittedName>
        <fullName evidence="3">DUF2235 domain-containing protein</fullName>
    </submittedName>
</protein>
<feature type="transmembrane region" description="Helical" evidence="1">
    <location>
        <begin position="213"/>
        <end position="232"/>
    </location>
</feature>
<dbReference type="Proteomes" id="UP000640426">
    <property type="component" value="Unassembled WGS sequence"/>
</dbReference>
<dbReference type="RefSeq" id="WP_199036117.1">
    <property type="nucleotide sequence ID" value="NZ_JAELXS010000003.1"/>
</dbReference>
<evidence type="ECO:0000256" key="1">
    <source>
        <dbReference type="SAM" id="Phobius"/>
    </source>
</evidence>
<evidence type="ECO:0000313" key="3">
    <source>
        <dbReference type="EMBL" id="MBJ6121307.1"/>
    </source>
</evidence>
<organism evidence="3 4">
    <name type="scientific">Sphingomonas mollis</name>
    <dbReference type="NCBI Taxonomy" id="2795726"/>
    <lineage>
        <taxon>Bacteria</taxon>
        <taxon>Pseudomonadati</taxon>
        <taxon>Pseudomonadota</taxon>
        <taxon>Alphaproteobacteria</taxon>
        <taxon>Sphingomonadales</taxon>
        <taxon>Sphingomonadaceae</taxon>
        <taxon>Sphingomonas</taxon>
    </lineage>
</organism>
<evidence type="ECO:0000259" key="2">
    <source>
        <dbReference type="Pfam" id="PF09994"/>
    </source>
</evidence>
<gene>
    <name evidence="3" type="ORF">JAO74_05820</name>
</gene>
<feature type="transmembrane region" description="Helical" evidence="1">
    <location>
        <begin position="238"/>
        <end position="256"/>
    </location>
</feature>